<dbReference type="AlphaFoldDB" id="A0A1Y3B9J2"/>
<organism evidence="4 5">
    <name type="scientific">Euroglyphus maynei</name>
    <name type="common">Mayne's house dust mite</name>
    <dbReference type="NCBI Taxonomy" id="6958"/>
    <lineage>
        <taxon>Eukaryota</taxon>
        <taxon>Metazoa</taxon>
        <taxon>Ecdysozoa</taxon>
        <taxon>Arthropoda</taxon>
        <taxon>Chelicerata</taxon>
        <taxon>Arachnida</taxon>
        <taxon>Acari</taxon>
        <taxon>Acariformes</taxon>
        <taxon>Sarcoptiformes</taxon>
        <taxon>Astigmata</taxon>
        <taxon>Psoroptidia</taxon>
        <taxon>Analgoidea</taxon>
        <taxon>Pyroglyphidae</taxon>
        <taxon>Pyroglyphinae</taxon>
        <taxon>Euroglyphus</taxon>
    </lineage>
</organism>
<sequence>MNEMTKIPNEDCSDVDDNMDDDHHLVNKNDQQQHQVNEEEEPDAVSVNAEEDFLRGPGKRIDLKTKKLVVQMNMNGSSYTDISRQIGISRKSVRRIISNYKTFGLLEKKRVSMITIFLFNQRMV</sequence>
<comment type="caution">
    <text evidence="4">The sequence shown here is derived from an EMBL/GenBank/DDBJ whole genome shotgun (WGS) entry which is preliminary data.</text>
</comment>
<dbReference type="GO" id="GO:0005634">
    <property type="term" value="C:nucleus"/>
    <property type="evidence" value="ECO:0007669"/>
    <property type="project" value="UniProtKB-SubCell"/>
</dbReference>
<dbReference type="InterPro" id="IPR009057">
    <property type="entry name" value="Homeodomain-like_sf"/>
</dbReference>
<dbReference type="InterPro" id="IPR055247">
    <property type="entry name" value="InsJ-like_HTH"/>
</dbReference>
<dbReference type="InterPro" id="IPR036388">
    <property type="entry name" value="WH-like_DNA-bd_sf"/>
</dbReference>
<dbReference type="Pfam" id="PF13518">
    <property type="entry name" value="HTH_28"/>
    <property type="match status" value="1"/>
</dbReference>
<evidence type="ECO:0000259" key="3">
    <source>
        <dbReference type="Pfam" id="PF13518"/>
    </source>
</evidence>
<keyword evidence="5" id="KW-1185">Reference proteome</keyword>
<evidence type="ECO:0000256" key="2">
    <source>
        <dbReference type="SAM" id="MobiDB-lite"/>
    </source>
</evidence>
<evidence type="ECO:0000313" key="5">
    <source>
        <dbReference type="Proteomes" id="UP000194236"/>
    </source>
</evidence>
<evidence type="ECO:0000256" key="1">
    <source>
        <dbReference type="ARBA" id="ARBA00004123"/>
    </source>
</evidence>
<feature type="region of interest" description="Disordered" evidence="2">
    <location>
        <begin position="1"/>
        <end position="51"/>
    </location>
</feature>
<evidence type="ECO:0000313" key="4">
    <source>
        <dbReference type="EMBL" id="OTF77551.1"/>
    </source>
</evidence>
<proteinExistence type="predicted"/>
<dbReference type="Proteomes" id="UP000194236">
    <property type="component" value="Unassembled WGS sequence"/>
</dbReference>
<dbReference type="SUPFAM" id="SSF46689">
    <property type="entry name" value="Homeodomain-like"/>
    <property type="match status" value="1"/>
</dbReference>
<dbReference type="Gene3D" id="1.10.10.10">
    <property type="entry name" value="Winged helix-like DNA-binding domain superfamily/Winged helix DNA-binding domain"/>
    <property type="match status" value="1"/>
</dbReference>
<reference evidence="4 5" key="1">
    <citation type="submission" date="2017-03" db="EMBL/GenBank/DDBJ databases">
        <title>Genome Survey of Euroglyphus maynei.</title>
        <authorList>
            <person name="Arlian L.G."/>
            <person name="Morgan M.S."/>
            <person name="Rider S.D."/>
        </authorList>
    </citation>
    <scope>NUCLEOTIDE SEQUENCE [LARGE SCALE GENOMIC DNA]</scope>
    <source>
        <strain evidence="4">Arlian Lab</strain>
        <tissue evidence="4">Whole body</tissue>
    </source>
</reference>
<dbReference type="OrthoDB" id="6514460at2759"/>
<accession>A0A1Y3B9J2</accession>
<feature type="domain" description="Insertion element IS150 protein InsJ-like helix-turn-helix" evidence="3">
    <location>
        <begin position="68"/>
        <end position="109"/>
    </location>
</feature>
<dbReference type="EMBL" id="MUJZ01032073">
    <property type="protein sequence ID" value="OTF77551.1"/>
    <property type="molecule type" value="Genomic_DNA"/>
</dbReference>
<protein>
    <recommendedName>
        <fullName evidence="3">Insertion element IS150 protein InsJ-like helix-turn-helix domain-containing protein</fullName>
    </recommendedName>
</protein>
<feature type="compositionally biased region" description="Acidic residues" evidence="2">
    <location>
        <begin position="11"/>
        <end position="20"/>
    </location>
</feature>
<comment type="subcellular location">
    <subcellularLocation>
        <location evidence="1">Nucleus</location>
    </subcellularLocation>
</comment>
<gene>
    <name evidence="4" type="ORF">BLA29_002884</name>
</gene>
<name>A0A1Y3B9J2_EURMA</name>